<evidence type="ECO:0000256" key="7">
    <source>
        <dbReference type="ARBA" id="ARBA00023136"/>
    </source>
</evidence>
<evidence type="ECO:0000256" key="9">
    <source>
        <dbReference type="PROSITE-ProRule" id="PRU00282"/>
    </source>
</evidence>
<dbReference type="InterPro" id="IPR023395">
    <property type="entry name" value="MCP_dom_sf"/>
</dbReference>
<keyword evidence="13" id="KW-0732">Signal</keyword>
<dbReference type="InterPro" id="IPR002113">
    <property type="entry name" value="ADT_euk_type"/>
</dbReference>
<gene>
    <name evidence="14" type="ORF">CSSPTR1EN2_LOCUS12534</name>
</gene>
<organism evidence="14 15">
    <name type="scientific">Sphagnum troendelagicum</name>
    <dbReference type="NCBI Taxonomy" id="128251"/>
    <lineage>
        <taxon>Eukaryota</taxon>
        <taxon>Viridiplantae</taxon>
        <taxon>Streptophyta</taxon>
        <taxon>Embryophyta</taxon>
        <taxon>Bryophyta</taxon>
        <taxon>Sphagnophytina</taxon>
        <taxon>Sphagnopsida</taxon>
        <taxon>Sphagnales</taxon>
        <taxon>Sphagnaceae</taxon>
        <taxon>Sphagnum</taxon>
    </lineage>
</organism>
<evidence type="ECO:0000256" key="1">
    <source>
        <dbReference type="ARBA" id="ARBA00004141"/>
    </source>
</evidence>
<dbReference type="Gene3D" id="1.50.40.10">
    <property type="entry name" value="Mitochondrial carrier domain"/>
    <property type="match status" value="1"/>
</dbReference>
<keyword evidence="5" id="KW-0677">Repeat</keyword>
<dbReference type="SUPFAM" id="SSF103506">
    <property type="entry name" value="Mitochondrial carrier"/>
    <property type="match status" value="1"/>
</dbReference>
<dbReference type="PANTHER" id="PTHR45635:SF31">
    <property type="entry name" value="ADP_ATP TRANSLOCASE"/>
    <property type="match status" value="1"/>
</dbReference>
<dbReference type="PANTHER" id="PTHR45635">
    <property type="entry name" value="ADP,ATP CARRIER PROTEIN 1-RELATED-RELATED"/>
    <property type="match status" value="1"/>
</dbReference>
<accession>A0ABP0U7V3</accession>
<keyword evidence="6" id="KW-1133">Transmembrane helix</keyword>
<feature type="region of interest" description="Disordered" evidence="12">
    <location>
        <begin position="88"/>
        <end position="113"/>
    </location>
</feature>
<evidence type="ECO:0000256" key="10">
    <source>
        <dbReference type="RuleBase" id="RU000488"/>
    </source>
</evidence>
<protein>
    <recommendedName>
        <fullName evidence="11">ADP/ATP translocase</fullName>
    </recommendedName>
    <alternativeName>
        <fullName evidence="11">ADP,ATP carrier protein</fullName>
    </alternativeName>
</protein>
<dbReference type="InterPro" id="IPR018108">
    <property type="entry name" value="MCP_transmembrane"/>
</dbReference>
<evidence type="ECO:0000313" key="14">
    <source>
        <dbReference type="EMBL" id="CAK9215043.1"/>
    </source>
</evidence>
<evidence type="ECO:0000256" key="2">
    <source>
        <dbReference type="ARBA" id="ARBA00006375"/>
    </source>
</evidence>
<evidence type="ECO:0000313" key="15">
    <source>
        <dbReference type="Proteomes" id="UP001497512"/>
    </source>
</evidence>
<dbReference type="PRINTS" id="PR00927">
    <property type="entry name" value="ADPTRNSLCASE"/>
</dbReference>
<evidence type="ECO:0000256" key="6">
    <source>
        <dbReference type="ARBA" id="ARBA00022989"/>
    </source>
</evidence>
<comment type="function">
    <text evidence="11">Catalyzes the exchange of ADP and ATP across the membrane.</text>
</comment>
<evidence type="ECO:0000256" key="4">
    <source>
        <dbReference type="ARBA" id="ARBA00022692"/>
    </source>
</evidence>
<evidence type="ECO:0000256" key="13">
    <source>
        <dbReference type="SAM" id="SignalP"/>
    </source>
</evidence>
<comment type="subcellular location">
    <subcellularLocation>
        <location evidence="1 11">Membrane</location>
        <topology evidence="1 11">Multi-pass membrane protein</topology>
    </subcellularLocation>
</comment>
<proteinExistence type="inferred from homology"/>
<evidence type="ECO:0000256" key="5">
    <source>
        <dbReference type="ARBA" id="ARBA00022737"/>
    </source>
</evidence>
<keyword evidence="3 10" id="KW-0813">Transport</keyword>
<keyword evidence="7 9" id="KW-0472">Membrane</keyword>
<dbReference type="PRINTS" id="PR00926">
    <property type="entry name" value="MITOCARRIER"/>
</dbReference>
<feature type="repeat" description="Solcar" evidence="9">
    <location>
        <begin position="224"/>
        <end position="313"/>
    </location>
</feature>
<keyword evidence="4 9" id="KW-0812">Transmembrane</keyword>
<dbReference type="PROSITE" id="PS50920">
    <property type="entry name" value="SOLCAR"/>
    <property type="match status" value="3"/>
</dbReference>
<reference evidence="14" key="1">
    <citation type="submission" date="2024-02" db="EMBL/GenBank/DDBJ databases">
        <authorList>
            <consortium name="ELIXIR-Norway"/>
            <consortium name="Elixir Norway"/>
        </authorList>
    </citation>
    <scope>NUCLEOTIDE SEQUENCE</scope>
</reference>
<comment type="catalytic activity">
    <reaction evidence="8">
        <text>ADP(in) + ATP(out) = ADP(out) + ATP(in)</text>
        <dbReference type="Rhea" id="RHEA:34999"/>
        <dbReference type="ChEBI" id="CHEBI:30616"/>
        <dbReference type="ChEBI" id="CHEBI:456216"/>
    </reaction>
    <physiologicalReaction direction="left-to-right" evidence="8">
        <dbReference type="Rhea" id="RHEA:35000"/>
    </physiologicalReaction>
</comment>
<dbReference type="InterPro" id="IPR002067">
    <property type="entry name" value="MCP"/>
</dbReference>
<dbReference type="Pfam" id="PF00153">
    <property type="entry name" value="Mito_carr"/>
    <property type="match status" value="3"/>
</dbReference>
<feature type="signal peptide" evidence="13">
    <location>
        <begin position="1"/>
        <end position="17"/>
    </location>
</feature>
<feature type="repeat" description="Solcar" evidence="9">
    <location>
        <begin position="117"/>
        <end position="211"/>
    </location>
</feature>
<comment type="subunit">
    <text evidence="11">Monomer.</text>
</comment>
<evidence type="ECO:0000256" key="12">
    <source>
        <dbReference type="SAM" id="MobiDB-lite"/>
    </source>
</evidence>
<dbReference type="EMBL" id="OZ019894">
    <property type="protein sequence ID" value="CAK9215043.1"/>
    <property type="molecule type" value="Genomic_DNA"/>
</dbReference>
<evidence type="ECO:0000256" key="8">
    <source>
        <dbReference type="ARBA" id="ARBA00024143"/>
    </source>
</evidence>
<dbReference type="Proteomes" id="UP001497512">
    <property type="component" value="Chromosome 2"/>
</dbReference>
<evidence type="ECO:0000256" key="3">
    <source>
        <dbReference type="ARBA" id="ARBA00022448"/>
    </source>
</evidence>
<comment type="similarity">
    <text evidence="2 10">Belongs to the mitochondrial carrier (TC 2.A.29) family.</text>
</comment>
<feature type="repeat" description="Solcar" evidence="9">
    <location>
        <begin position="324"/>
        <end position="407"/>
    </location>
</feature>
<keyword evidence="15" id="KW-1185">Reference proteome</keyword>
<feature type="chain" id="PRO_5047514893" description="ADP/ATP translocase" evidence="13">
    <location>
        <begin position="18"/>
        <end position="421"/>
    </location>
</feature>
<name>A0ABP0U7V3_9BRYO</name>
<evidence type="ECO:0000256" key="11">
    <source>
        <dbReference type="RuleBase" id="RU368008"/>
    </source>
</evidence>
<sequence length="421" mass="47086">MCVFVLVWFCFVGFWEGMCSSVQEVQVLSAGRGDHEPPAATASSSSFCCSQVPKISSAQGSCSSSFSSFFSSNSAITASLQTAVISQEAGETQKQEQQRRQLQQQHHHHQVPREAWSNFPRDLMVGAILGGVAHTLVAPVERAKLLLQTQDSNMAVMHGKHARYKGLMDCIVRIAKNEGILSLWRGNITSVLRYYPSLALNFAFKDLYRTVLTSGQPFEEGTLSRAPANFLSGALAGCTSLVFVYPLDIAHTRLAADIGHREVRQFQGLVHFLQTIYRKDGFQGVYRGFPASVQGMVVQRSVYFGGFDTAKDLLAKNTYVSFWRRWLIAQAVTTMAGLVSYPFDTVRRRMMMQAGLERNMYYNTLDCWKKIYSNEGVMAFYKGALTNMVRGTGAALILVLYDEIQNYMHWTGPVNLEHCHE</sequence>